<gene>
    <name evidence="5" type="ORF">IAD50_06065</name>
</gene>
<dbReference type="InterPro" id="IPR018060">
    <property type="entry name" value="HTH_AraC"/>
</dbReference>
<dbReference type="Pfam" id="PF12833">
    <property type="entry name" value="HTH_18"/>
    <property type="match status" value="1"/>
</dbReference>
<dbReference type="PROSITE" id="PS01124">
    <property type="entry name" value="HTH_ARAC_FAMILY_2"/>
    <property type="match status" value="1"/>
</dbReference>
<dbReference type="GO" id="GO:0043565">
    <property type="term" value="F:sequence-specific DNA binding"/>
    <property type="evidence" value="ECO:0007669"/>
    <property type="project" value="InterPro"/>
</dbReference>
<organism evidence="5 6">
    <name type="scientific">Candidatus Egerieisoma faecipullorum</name>
    <dbReference type="NCBI Taxonomy" id="2840963"/>
    <lineage>
        <taxon>Bacteria</taxon>
        <taxon>Bacillati</taxon>
        <taxon>Bacillota</taxon>
        <taxon>Clostridia</taxon>
        <taxon>Eubacteriales</taxon>
        <taxon>Clostridiaceae</taxon>
        <taxon>Clostridiaceae incertae sedis</taxon>
        <taxon>Candidatus Egerieisoma</taxon>
    </lineage>
</organism>
<protein>
    <submittedName>
        <fullName evidence="5">Helix-turn-helix domain-containing protein</fullName>
    </submittedName>
</protein>
<dbReference type="EMBL" id="DVMM01000127">
    <property type="protein sequence ID" value="HIU29847.1"/>
    <property type="molecule type" value="Genomic_DNA"/>
</dbReference>
<dbReference type="InterPro" id="IPR003313">
    <property type="entry name" value="AraC-bd"/>
</dbReference>
<dbReference type="AlphaFoldDB" id="A0A9D1I8X2"/>
<dbReference type="PANTHER" id="PTHR43280:SF2">
    <property type="entry name" value="HTH-TYPE TRANSCRIPTIONAL REGULATOR EXSA"/>
    <property type="match status" value="1"/>
</dbReference>
<evidence type="ECO:0000313" key="5">
    <source>
        <dbReference type="EMBL" id="HIU29847.1"/>
    </source>
</evidence>
<dbReference type="InterPro" id="IPR037923">
    <property type="entry name" value="HTH-like"/>
</dbReference>
<dbReference type="InterPro" id="IPR009057">
    <property type="entry name" value="Homeodomain-like_sf"/>
</dbReference>
<dbReference type="Pfam" id="PF02311">
    <property type="entry name" value="AraC_binding"/>
    <property type="match status" value="1"/>
</dbReference>
<evidence type="ECO:0000256" key="1">
    <source>
        <dbReference type="ARBA" id="ARBA00023015"/>
    </source>
</evidence>
<keyword evidence="1" id="KW-0805">Transcription regulation</keyword>
<dbReference type="GO" id="GO:0003700">
    <property type="term" value="F:DNA-binding transcription factor activity"/>
    <property type="evidence" value="ECO:0007669"/>
    <property type="project" value="InterPro"/>
</dbReference>
<dbReference type="Gene3D" id="1.10.10.60">
    <property type="entry name" value="Homeodomain-like"/>
    <property type="match status" value="1"/>
</dbReference>
<name>A0A9D1I8X2_9CLOT</name>
<dbReference type="SMART" id="SM00342">
    <property type="entry name" value="HTH_ARAC"/>
    <property type="match status" value="1"/>
</dbReference>
<keyword evidence="2" id="KW-0238">DNA-binding</keyword>
<dbReference type="PANTHER" id="PTHR43280">
    <property type="entry name" value="ARAC-FAMILY TRANSCRIPTIONAL REGULATOR"/>
    <property type="match status" value="1"/>
</dbReference>
<reference evidence="5" key="1">
    <citation type="submission" date="2020-10" db="EMBL/GenBank/DDBJ databases">
        <authorList>
            <person name="Gilroy R."/>
        </authorList>
    </citation>
    <scope>NUCLEOTIDE SEQUENCE</scope>
    <source>
        <strain evidence="5">CHK195-4489</strain>
    </source>
</reference>
<accession>A0A9D1I8X2</accession>
<dbReference type="SUPFAM" id="SSF51215">
    <property type="entry name" value="Regulatory protein AraC"/>
    <property type="match status" value="1"/>
</dbReference>
<evidence type="ECO:0000256" key="3">
    <source>
        <dbReference type="ARBA" id="ARBA00023163"/>
    </source>
</evidence>
<evidence type="ECO:0000259" key="4">
    <source>
        <dbReference type="PROSITE" id="PS01124"/>
    </source>
</evidence>
<dbReference type="Proteomes" id="UP000824089">
    <property type="component" value="Unassembled WGS sequence"/>
</dbReference>
<reference evidence="5" key="2">
    <citation type="journal article" date="2021" name="PeerJ">
        <title>Extensive microbial diversity within the chicken gut microbiome revealed by metagenomics and culture.</title>
        <authorList>
            <person name="Gilroy R."/>
            <person name="Ravi A."/>
            <person name="Getino M."/>
            <person name="Pursley I."/>
            <person name="Horton D.L."/>
            <person name="Alikhan N.F."/>
            <person name="Baker D."/>
            <person name="Gharbi K."/>
            <person name="Hall N."/>
            <person name="Watson M."/>
            <person name="Adriaenssens E.M."/>
            <person name="Foster-Nyarko E."/>
            <person name="Jarju S."/>
            <person name="Secka A."/>
            <person name="Antonio M."/>
            <person name="Oren A."/>
            <person name="Chaudhuri R.R."/>
            <person name="La Ragione R."/>
            <person name="Hildebrand F."/>
            <person name="Pallen M.J."/>
        </authorList>
    </citation>
    <scope>NUCLEOTIDE SEQUENCE</scope>
    <source>
        <strain evidence="5">CHK195-4489</strain>
    </source>
</reference>
<keyword evidence="3" id="KW-0804">Transcription</keyword>
<sequence length="277" mass="32349">MDFKYQYLDEMLEYHHELNQCPCTADFFFHADPQCEIYGFLSGDCCFRVEGTKYILNEPAILILRQGEAHCIEFFSQSPYEREVVHFSQEILNEIDPDGFLAEPFFNRPLGQGNLITVEKEKSKRFWYYMNAMHSTSSDRKIQRLTLLANLFPLLWEIRIEYQRLQSSAAAGDTEDLIGNIVKYINSHLHELLTVEQIAKAFYLSRSQLNRLFHKRIGSSVYQYIQLKRLIEARLMLKAGRNPGDVARACGYTDYSCFYKAYRKYFGAAPYGDKKAP</sequence>
<comment type="caution">
    <text evidence="5">The sequence shown here is derived from an EMBL/GenBank/DDBJ whole genome shotgun (WGS) entry which is preliminary data.</text>
</comment>
<evidence type="ECO:0000313" key="6">
    <source>
        <dbReference type="Proteomes" id="UP000824089"/>
    </source>
</evidence>
<dbReference type="SUPFAM" id="SSF46689">
    <property type="entry name" value="Homeodomain-like"/>
    <property type="match status" value="2"/>
</dbReference>
<evidence type="ECO:0000256" key="2">
    <source>
        <dbReference type="ARBA" id="ARBA00023125"/>
    </source>
</evidence>
<proteinExistence type="predicted"/>
<feature type="domain" description="HTH araC/xylS-type" evidence="4">
    <location>
        <begin position="179"/>
        <end position="276"/>
    </location>
</feature>